<sequence length="52" mass="5638">MIEIIDKQQPAIDLPTYYTAKPAIHATSLGFARLSLDVVSKAYDARGCPICA</sequence>
<gene>
    <name evidence="1" type="ORF">QCO44_11095</name>
</gene>
<dbReference type="RefSeq" id="WP_368847878.1">
    <property type="nucleotide sequence ID" value="NZ_CP194411.1"/>
</dbReference>
<dbReference type="EMBL" id="JARVLH010000008">
    <property type="protein sequence ID" value="MEX5286157.1"/>
    <property type="molecule type" value="Genomic_DNA"/>
</dbReference>
<proteinExistence type="predicted"/>
<organism evidence="1 2">
    <name type="scientific">Selenomonas sputigena</name>
    <dbReference type="NCBI Taxonomy" id="69823"/>
    <lineage>
        <taxon>Bacteria</taxon>
        <taxon>Bacillati</taxon>
        <taxon>Bacillota</taxon>
        <taxon>Negativicutes</taxon>
        <taxon>Selenomonadales</taxon>
        <taxon>Selenomonadaceae</taxon>
        <taxon>Selenomonas</taxon>
    </lineage>
</organism>
<protein>
    <submittedName>
        <fullName evidence="1">Uncharacterized protein</fullName>
    </submittedName>
</protein>
<evidence type="ECO:0000313" key="2">
    <source>
        <dbReference type="Proteomes" id="UP001559623"/>
    </source>
</evidence>
<accession>A0ABV3X7I1</accession>
<name>A0ABV3X7I1_9FIRM</name>
<reference evidence="1 2" key="1">
    <citation type="submission" date="2023-04" db="EMBL/GenBank/DDBJ databases">
        <title>Genome Sequence of Selenomonas sputigena ATCC 33150.</title>
        <authorList>
            <person name="Miller D.P."/>
            <person name="Anvari S."/>
            <person name="Polson S.W."/>
            <person name="Macdonald M."/>
            <person name="Mcdowell J.V."/>
        </authorList>
    </citation>
    <scope>NUCLEOTIDE SEQUENCE [LARGE SCALE GENOMIC DNA]</scope>
    <source>
        <strain evidence="1 2">ATCC 33150</strain>
    </source>
</reference>
<dbReference type="Proteomes" id="UP001559623">
    <property type="component" value="Unassembled WGS sequence"/>
</dbReference>
<comment type="caution">
    <text evidence="1">The sequence shown here is derived from an EMBL/GenBank/DDBJ whole genome shotgun (WGS) entry which is preliminary data.</text>
</comment>
<keyword evidence="2" id="KW-1185">Reference proteome</keyword>
<evidence type="ECO:0000313" key="1">
    <source>
        <dbReference type="EMBL" id="MEX5286157.1"/>
    </source>
</evidence>